<keyword evidence="1" id="KW-0547">Nucleotide-binding</keyword>
<dbReference type="GO" id="GO:0016887">
    <property type="term" value="F:ATP hydrolysis activity"/>
    <property type="evidence" value="ECO:0007669"/>
    <property type="project" value="InterPro"/>
</dbReference>
<evidence type="ECO:0000313" key="6">
    <source>
        <dbReference type="Proteomes" id="UP000178197"/>
    </source>
</evidence>
<dbReference type="SUPFAM" id="SSF52540">
    <property type="entry name" value="P-loop containing nucleoside triphosphate hydrolases"/>
    <property type="match status" value="1"/>
</dbReference>
<evidence type="ECO:0000256" key="3">
    <source>
        <dbReference type="SAM" id="MobiDB-lite"/>
    </source>
</evidence>
<dbReference type="InterPro" id="IPR003593">
    <property type="entry name" value="AAA+_ATPase"/>
</dbReference>
<dbReference type="Proteomes" id="UP000178197">
    <property type="component" value="Unassembled WGS sequence"/>
</dbReference>
<dbReference type="InterPro" id="IPR003959">
    <property type="entry name" value="ATPase_AAA_core"/>
</dbReference>
<evidence type="ECO:0000313" key="5">
    <source>
        <dbReference type="EMBL" id="OGN13457.1"/>
    </source>
</evidence>
<feature type="domain" description="AAA+ ATPase" evidence="4">
    <location>
        <begin position="56"/>
        <end position="346"/>
    </location>
</feature>
<name>A0A1F8FJV6_9BACT</name>
<dbReference type="Pfam" id="PF07724">
    <property type="entry name" value="AAA_2"/>
    <property type="match status" value="2"/>
</dbReference>
<dbReference type="InterPro" id="IPR027417">
    <property type="entry name" value="P-loop_NTPase"/>
</dbReference>
<dbReference type="PANTHER" id="PTHR11638">
    <property type="entry name" value="ATP-DEPENDENT CLP PROTEASE"/>
    <property type="match status" value="1"/>
</dbReference>
<dbReference type="GO" id="GO:0005737">
    <property type="term" value="C:cytoplasm"/>
    <property type="evidence" value="ECO:0007669"/>
    <property type="project" value="TreeGrafter"/>
</dbReference>
<dbReference type="EMBL" id="MGJT01000006">
    <property type="protein sequence ID" value="OGN13457.1"/>
    <property type="molecule type" value="Genomic_DNA"/>
</dbReference>
<keyword evidence="2" id="KW-0067">ATP-binding</keyword>
<feature type="compositionally biased region" description="Low complexity" evidence="3">
    <location>
        <begin position="235"/>
        <end position="249"/>
    </location>
</feature>
<evidence type="ECO:0000259" key="4">
    <source>
        <dbReference type="SMART" id="SM00382"/>
    </source>
</evidence>
<feature type="region of interest" description="Disordered" evidence="3">
    <location>
        <begin position="130"/>
        <end position="154"/>
    </location>
</feature>
<organism evidence="5 6">
    <name type="scientific">Candidatus Yanofskybacteria bacterium RIFCSPHIGHO2_02_FULL_43_15c</name>
    <dbReference type="NCBI Taxonomy" id="1802679"/>
    <lineage>
        <taxon>Bacteria</taxon>
        <taxon>Candidatus Yanofskyibacteriota</taxon>
    </lineage>
</organism>
<evidence type="ECO:0000256" key="2">
    <source>
        <dbReference type="ARBA" id="ARBA00022840"/>
    </source>
</evidence>
<dbReference type="GO" id="GO:0005524">
    <property type="term" value="F:ATP binding"/>
    <property type="evidence" value="ECO:0007669"/>
    <property type="project" value="UniProtKB-KW"/>
</dbReference>
<gene>
    <name evidence="5" type="ORF">A3C71_00220</name>
</gene>
<accession>A0A1F8FJV6</accession>
<dbReference type="InterPro" id="IPR050130">
    <property type="entry name" value="ClpA_ClpB"/>
</dbReference>
<dbReference type="SMART" id="SM00382">
    <property type="entry name" value="AAA"/>
    <property type="match status" value="1"/>
</dbReference>
<dbReference type="Gene3D" id="1.10.8.60">
    <property type="match status" value="1"/>
</dbReference>
<feature type="region of interest" description="Disordered" evidence="3">
    <location>
        <begin position="233"/>
        <end position="260"/>
    </location>
</feature>
<dbReference type="Gene3D" id="3.40.50.300">
    <property type="entry name" value="P-loop containing nucleotide triphosphate hydrolases"/>
    <property type="match status" value="2"/>
</dbReference>
<sequence>MGILNPNLKPPAQKDLEDFLNSGLKGQPQAIAAVSKKFASFKSGVKEVDDQDSQKPIGIFLFLGLSRTGKTELGRLLAQYFHGTKKAATIIGCADYQEKHEVGKLIGAPPGYIGYDDKPRLSREKLLSVIPGYQPNSPSQPKSDKKEDKKEEDDDFLDKYDASTYLLNKFRLINKSLNNIDWEFSYLPNYQLKPEDQTRLKKDLKFQKRVLNLSSKKLRLRVIEAELEQLKNEHAAASSAKPTASPSKPGSRHIKVTEPAETARLTPATAAVKVKAKEDPILVIVFDEIEKAHDALRQWLLHLMEEGHTVLGNGEKIDLSRTFIILTSNIGSNLVGKAVKGIGQIGFAPQGQKVDLEKLIKAELKKYFKPEFLNRLDAIVTFNMLSAQDFRDILELKIRALALFLEKRLVQLEVGIPVKNFILEEAAKNLEGQAKSLQDCFKKYLAEPVGNLLVSGQLTDKKKLKVLWNTDKKQIIFEI</sequence>
<proteinExistence type="predicted"/>
<dbReference type="PRINTS" id="PR00300">
    <property type="entry name" value="CLPPROTEASEA"/>
</dbReference>
<comment type="caution">
    <text evidence="5">The sequence shown here is derived from an EMBL/GenBank/DDBJ whole genome shotgun (WGS) entry which is preliminary data.</text>
</comment>
<dbReference type="PANTHER" id="PTHR11638:SF18">
    <property type="entry name" value="HEAT SHOCK PROTEIN 104"/>
    <property type="match status" value="1"/>
</dbReference>
<dbReference type="InterPro" id="IPR001270">
    <property type="entry name" value="ClpA/B"/>
</dbReference>
<protein>
    <recommendedName>
        <fullName evidence="4">AAA+ ATPase domain-containing protein</fullName>
    </recommendedName>
</protein>
<dbReference type="GO" id="GO:0034605">
    <property type="term" value="P:cellular response to heat"/>
    <property type="evidence" value="ECO:0007669"/>
    <property type="project" value="TreeGrafter"/>
</dbReference>
<evidence type="ECO:0000256" key="1">
    <source>
        <dbReference type="ARBA" id="ARBA00022741"/>
    </source>
</evidence>
<dbReference type="AlphaFoldDB" id="A0A1F8FJV6"/>
<reference evidence="5 6" key="1">
    <citation type="journal article" date="2016" name="Nat. Commun.">
        <title>Thousands of microbial genomes shed light on interconnected biogeochemical processes in an aquifer system.</title>
        <authorList>
            <person name="Anantharaman K."/>
            <person name="Brown C.T."/>
            <person name="Hug L.A."/>
            <person name="Sharon I."/>
            <person name="Castelle C.J."/>
            <person name="Probst A.J."/>
            <person name="Thomas B.C."/>
            <person name="Singh A."/>
            <person name="Wilkins M.J."/>
            <person name="Karaoz U."/>
            <person name="Brodie E.L."/>
            <person name="Williams K.H."/>
            <person name="Hubbard S.S."/>
            <person name="Banfield J.F."/>
        </authorList>
    </citation>
    <scope>NUCLEOTIDE SEQUENCE [LARGE SCALE GENOMIC DNA]</scope>
</reference>